<evidence type="ECO:0000313" key="2">
    <source>
        <dbReference type="Proteomes" id="UP000465812"/>
    </source>
</evidence>
<gene>
    <name evidence="1" type="ORF">MMAN_56740</name>
</gene>
<dbReference type="Proteomes" id="UP000465812">
    <property type="component" value="Chromosome"/>
</dbReference>
<protein>
    <recommendedName>
        <fullName evidence="3">Ferric uptake regulation protein</fullName>
    </recommendedName>
</protein>
<evidence type="ECO:0000313" key="1">
    <source>
        <dbReference type="EMBL" id="BBY41540.1"/>
    </source>
</evidence>
<keyword evidence="2" id="KW-1185">Reference proteome</keyword>
<accession>A0ABM7K118</accession>
<reference evidence="1 2" key="1">
    <citation type="journal article" date="2019" name="Emerg. Microbes Infect.">
        <title>Comprehensive subspecies identification of 175 nontuberculous mycobacteria species based on 7547 genomic profiles.</title>
        <authorList>
            <person name="Matsumoto Y."/>
            <person name="Kinjo T."/>
            <person name="Motooka D."/>
            <person name="Nabeya D."/>
            <person name="Jung N."/>
            <person name="Uechi K."/>
            <person name="Horii T."/>
            <person name="Iida T."/>
            <person name="Fujita J."/>
            <person name="Nakamura S."/>
        </authorList>
    </citation>
    <scope>NUCLEOTIDE SEQUENCE [LARGE SCALE GENOMIC DNA]</scope>
    <source>
        <strain evidence="1 2">JCM 18113</strain>
    </source>
</reference>
<sequence length="99" mass="11056">MAALAKGCLLSRRNQHSIWAVGRTLTFMVKTKTCAHCGHTFDPSALPRDLSDPDWLPAASIYCSHECSDRFHCEMGHCCSTHVKEKARREAAMAARHQT</sequence>
<organism evidence="1 2">
    <name type="scientific">Mycobacterium mantenii</name>
    <dbReference type="NCBI Taxonomy" id="560555"/>
    <lineage>
        <taxon>Bacteria</taxon>
        <taxon>Bacillati</taxon>
        <taxon>Actinomycetota</taxon>
        <taxon>Actinomycetes</taxon>
        <taxon>Mycobacteriales</taxon>
        <taxon>Mycobacteriaceae</taxon>
        <taxon>Mycobacterium</taxon>
        <taxon>Mycobacterium avium complex (MAC)</taxon>
    </lineage>
</organism>
<proteinExistence type="predicted"/>
<evidence type="ECO:0008006" key="3">
    <source>
        <dbReference type="Google" id="ProtNLM"/>
    </source>
</evidence>
<name>A0ABM7K118_MYCNT</name>
<dbReference type="EMBL" id="AP022590">
    <property type="protein sequence ID" value="BBY41540.1"/>
    <property type="molecule type" value="Genomic_DNA"/>
</dbReference>